<dbReference type="InterPro" id="IPR057564">
    <property type="entry name" value="HEAT_ATR"/>
</dbReference>
<evidence type="ECO:0000256" key="11">
    <source>
        <dbReference type="ARBA" id="ARBA00023242"/>
    </source>
</evidence>
<keyword evidence="6" id="KW-0547">Nucleotide-binding</keyword>
<keyword evidence="9" id="KW-0067">ATP-binding</keyword>
<dbReference type="Pfam" id="PF23593">
    <property type="entry name" value="HEAT_ATR"/>
    <property type="match status" value="1"/>
</dbReference>
<evidence type="ECO:0000256" key="1">
    <source>
        <dbReference type="ARBA" id="ARBA00004123"/>
    </source>
</evidence>
<evidence type="ECO:0000256" key="7">
    <source>
        <dbReference type="ARBA" id="ARBA00022763"/>
    </source>
</evidence>
<dbReference type="InterPro" id="IPR011009">
    <property type="entry name" value="Kinase-like_dom_sf"/>
</dbReference>
<evidence type="ECO:0000313" key="16">
    <source>
        <dbReference type="EMBL" id="KAF5827558.1"/>
    </source>
</evidence>
<evidence type="ECO:0000256" key="2">
    <source>
        <dbReference type="ARBA" id="ARBA00010769"/>
    </source>
</evidence>
<dbReference type="PROSITE" id="PS00916">
    <property type="entry name" value="PI3_4_KINASE_2"/>
    <property type="match status" value="1"/>
</dbReference>
<keyword evidence="4" id="KW-0723">Serine/threonine-protein kinase</keyword>
<keyword evidence="5" id="KW-0808">Transferase</keyword>
<dbReference type="SMART" id="SM01343">
    <property type="entry name" value="FATC"/>
    <property type="match status" value="1"/>
</dbReference>
<comment type="similarity">
    <text evidence="2">Belongs to the PI3/PI4-kinase family. ATM subfamily.</text>
</comment>
<dbReference type="Pfam" id="PF00454">
    <property type="entry name" value="PI3_PI4_kinase"/>
    <property type="match status" value="1"/>
</dbReference>
<sequence length="576" mass="64975">METGFKYRLQCLPRTLTLYCEFGSELMPRNSRQQTVKERSAATKVINCMRGAMNTISPVAWLVTLPQLISRICHKQIDVSEVLQVVLLRCYQSYPQQVMWSIACLSRSSNLQRREIAQQLTVQMRRCSDAKGSQVLDNFGRLVDAIIHLTNYNPKQCPKYLSARHDFAKLYSLLPTCGVMVPVQEAFAVPLPPARLQPVAKPLGPGNSTAVTAAVPVINEDPGLVTIVSMRDAILVMTSLQKPKKLTFVGSDGMEYPFLAKPKDDLRKDYRLMDFVGVANSLFAAAVAFRRRSLKLRTYSVIVLAEDCGILQWVNNLVSFKSCCEEVYANEGMYRRRDFAMAVKKMYDSTPSKRQWLEKVMQTLPPRMHKWWLTRFSEPATWLAARLSFTRTNAAWCMLGHMLGLGDRHCENIMVDTASGDTVHVDFGCLFDRGLILEVPEMVPFRLTQNMVDAFGISGVEGSYRKCAEITLQVLRQHRSTLMTSAETFLYDPLVDWMNARRGGHVAQQEATAEYENPSAKDALATIDGRLSGTLLGVSSAPSLPLSVEGHVQRLVAEATDKDNLARMYIWWMPWF</sequence>
<dbReference type="CDD" id="cd00892">
    <property type="entry name" value="PIKKc_ATR"/>
    <property type="match status" value="1"/>
</dbReference>
<evidence type="ECO:0000256" key="5">
    <source>
        <dbReference type="ARBA" id="ARBA00022679"/>
    </source>
</evidence>
<gene>
    <name evidence="16" type="ORF">DUNSADRAFT_435</name>
</gene>
<evidence type="ECO:0000256" key="6">
    <source>
        <dbReference type="ARBA" id="ARBA00022741"/>
    </source>
</evidence>
<evidence type="ECO:0000313" key="17">
    <source>
        <dbReference type="Proteomes" id="UP000815325"/>
    </source>
</evidence>
<reference evidence="16" key="1">
    <citation type="submission" date="2017-08" db="EMBL/GenBank/DDBJ databases">
        <authorList>
            <person name="Polle J.E."/>
            <person name="Barry K."/>
            <person name="Cushman J."/>
            <person name="Schmutz J."/>
            <person name="Tran D."/>
            <person name="Hathwaick L.T."/>
            <person name="Yim W.C."/>
            <person name="Jenkins J."/>
            <person name="Mckie-Krisberg Z.M."/>
            <person name="Prochnik S."/>
            <person name="Lindquist E."/>
            <person name="Dockter R.B."/>
            <person name="Adam C."/>
            <person name="Molina H."/>
            <person name="Bunkerborg J."/>
            <person name="Jin E."/>
            <person name="Buchheim M."/>
            <person name="Magnuson J."/>
        </authorList>
    </citation>
    <scope>NUCLEOTIDE SEQUENCE</scope>
    <source>
        <strain evidence="16">CCAP 19/18</strain>
    </source>
</reference>
<dbReference type="PANTHER" id="PTHR11139:SF69">
    <property type="entry name" value="SERINE_THREONINE-PROTEIN KINASE ATR"/>
    <property type="match status" value="1"/>
</dbReference>
<evidence type="ECO:0000256" key="9">
    <source>
        <dbReference type="ARBA" id="ARBA00022840"/>
    </source>
</evidence>
<dbReference type="PANTHER" id="PTHR11139">
    <property type="entry name" value="ATAXIA TELANGIECTASIA MUTATED ATM -RELATED"/>
    <property type="match status" value="1"/>
</dbReference>
<dbReference type="Gene3D" id="3.30.1010.10">
    <property type="entry name" value="Phosphatidylinositol 3-kinase Catalytic Subunit, Chain A, domain 4"/>
    <property type="match status" value="1"/>
</dbReference>
<proteinExistence type="inferred from homology"/>
<dbReference type="Gene3D" id="1.10.1070.11">
    <property type="entry name" value="Phosphatidylinositol 3-/4-kinase, catalytic domain"/>
    <property type="match status" value="1"/>
</dbReference>
<dbReference type="InterPro" id="IPR050517">
    <property type="entry name" value="DDR_Repair_Kinase"/>
</dbReference>
<comment type="caution">
    <text evidence="16">The sequence shown here is derived from an EMBL/GenBank/DDBJ whole genome shotgun (WGS) entry which is preliminary data.</text>
</comment>
<dbReference type="SUPFAM" id="SSF56112">
    <property type="entry name" value="Protein kinase-like (PK-like)"/>
    <property type="match status" value="1"/>
</dbReference>
<keyword evidence="7" id="KW-0227">DNA damage</keyword>
<evidence type="ECO:0000259" key="14">
    <source>
        <dbReference type="PROSITE" id="PS51189"/>
    </source>
</evidence>
<evidence type="ECO:0000256" key="10">
    <source>
        <dbReference type="ARBA" id="ARBA00023204"/>
    </source>
</evidence>
<dbReference type="InterPro" id="IPR003152">
    <property type="entry name" value="FATC_dom"/>
</dbReference>
<evidence type="ECO:0000256" key="3">
    <source>
        <dbReference type="ARBA" id="ARBA00012513"/>
    </source>
</evidence>
<dbReference type="SMART" id="SM00146">
    <property type="entry name" value="PI3Kc"/>
    <property type="match status" value="1"/>
</dbReference>
<feature type="domain" description="FATC" evidence="15">
    <location>
        <begin position="544"/>
        <end position="576"/>
    </location>
</feature>
<dbReference type="Pfam" id="PF02260">
    <property type="entry name" value="FATC"/>
    <property type="match status" value="1"/>
</dbReference>
<dbReference type="InterPro" id="IPR018936">
    <property type="entry name" value="PI3/4_kinase_CS"/>
</dbReference>
<dbReference type="InterPro" id="IPR000403">
    <property type="entry name" value="PI3/4_kinase_cat_dom"/>
</dbReference>
<accession>A0ABQ7FZ01</accession>
<feature type="domain" description="FAT" evidence="14">
    <location>
        <begin position="1"/>
        <end position="108"/>
    </location>
</feature>
<keyword evidence="8" id="KW-0418">Kinase</keyword>
<keyword evidence="10" id="KW-0234">DNA repair</keyword>
<name>A0ABQ7FZ01_DUNSA</name>
<keyword evidence="17" id="KW-1185">Reference proteome</keyword>
<dbReference type="InterPro" id="IPR036940">
    <property type="entry name" value="PI3/4_kinase_cat_sf"/>
</dbReference>
<dbReference type="PROSITE" id="PS51190">
    <property type="entry name" value="FATC"/>
    <property type="match status" value="1"/>
</dbReference>
<comment type="subcellular location">
    <subcellularLocation>
        <location evidence="1">Nucleus</location>
    </subcellularLocation>
</comment>
<dbReference type="InterPro" id="IPR014009">
    <property type="entry name" value="PIK_FAT"/>
</dbReference>
<dbReference type="PROSITE" id="PS50290">
    <property type="entry name" value="PI3_4_KINASE_3"/>
    <property type="match status" value="1"/>
</dbReference>
<evidence type="ECO:0000259" key="13">
    <source>
        <dbReference type="PROSITE" id="PS50290"/>
    </source>
</evidence>
<organism evidence="16 17">
    <name type="scientific">Dunaliella salina</name>
    <name type="common">Green alga</name>
    <name type="synonym">Protococcus salinus</name>
    <dbReference type="NCBI Taxonomy" id="3046"/>
    <lineage>
        <taxon>Eukaryota</taxon>
        <taxon>Viridiplantae</taxon>
        <taxon>Chlorophyta</taxon>
        <taxon>core chlorophytes</taxon>
        <taxon>Chlorophyceae</taxon>
        <taxon>CS clade</taxon>
        <taxon>Chlamydomonadales</taxon>
        <taxon>Dunaliellaceae</taxon>
        <taxon>Dunaliella</taxon>
    </lineage>
</organism>
<evidence type="ECO:0000256" key="8">
    <source>
        <dbReference type="ARBA" id="ARBA00022777"/>
    </source>
</evidence>
<dbReference type="EC" id="2.7.11.1" evidence="3"/>
<evidence type="ECO:0000259" key="15">
    <source>
        <dbReference type="PROSITE" id="PS51190"/>
    </source>
</evidence>
<evidence type="ECO:0000256" key="4">
    <source>
        <dbReference type="ARBA" id="ARBA00022527"/>
    </source>
</evidence>
<dbReference type="Proteomes" id="UP000815325">
    <property type="component" value="Unassembled WGS sequence"/>
</dbReference>
<evidence type="ECO:0000256" key="12">
    <source>
        <dbReference type="ARBA" id="ARBA00024420"/>
    </source>
</evidence>
<dbReference type="EMBL" id="MU070473">
    <property type="protein sequence ID" value="KAF5827558.1"/>
    <property type="molecule type" value="Genomic_DNA"/>
</dbReference>
<feature type="domain" description="PI3K/PI4K catalytic" evidence="13">
    <location>
        <begin position="230"/>
        <end position="539"/>
    </location>
</feature>
<dbReference type="PROSITE" id="PS51189">
    <property type="entry name" value="FAT"/>
    <property type="match status" value="1"/>
</dbReference>
<protein>
    <recommendedName>
        <fullName evidence="12">Serine/threonine-protein kinase ATR</fullName>
        <ecNumber evidence="3">2.7.11.1</ecNumber>
    </recommendedName>
</protein>
<keyword evidence="11" id="KW-0539">Nucleus</keyword>